<dbReference type="GO" id="GO:0008703">
    <property type="term" value="F:5-amino-6-(5-phosphoribosylamino)uracil reductase activity"/>
    <property type="evidence" value="ECO:0007669"/>
    <property type="project" value="InterPro"/>
</dbReference>
<evidence type="ECO:0000256" key="1">
    <source>
        <dbReference type="ARBA" id="ARBA00005104"/>
    </source>
</evidence>
<dbReference type="EMBL" id="VRMG01000004">
    <property type="protein sequence ID" value="TXN32127.1"/>
    <property type="molecule type" value="Genomic_DNA"/>
</dbReference>
<dbReference type="InterPro" id="IPR024072">
    <property type="entry name" value="DHFR-like_dom_sf"/>
</dbReference>
<name>A0A5C8UX01_9MICO</name>
<dbReference type="InterPro" id="IPR002734">
    <property type="entry name" value="RibDG_C"/>
</dbReference>
<evidence type="ECO:0000256" key="2">
    <source>
        <dbReference type="ARBA" id="ARBA00022857"/>
    </source>
</evidence>
<feature type="domain" description="Bacterial bifunctional deaminase-reductase C-terminal" evidence="4">
    <location>
        <begin position="35"/>
        <end position="221"/>
    </location>
</feature>
<organism evidence="5 6">
    <name type="scientific">Lacisediminihabitans profunda</name>
    <dbReference type="NCBI Taxonomy" id="2594790"/>
    <lineage>
        <taxon>Bacteria</taxon>
        <taxon>Bacillati</taxon>
        <taxon>Actinomycetota</taxon>
        <taxon>Actinomycetes</taxon>
        <taxon>Micrococcales</taxon>
        <taxon>Microbacteriaceae</taxon>
        <taxon>Lacisediminihabitans</taxon>
    </lineage>
</organism>
<dbReference type="InterPro" id="IPR050765">
    <property type="entry name" value="Riboflavin_Biosynth_HTPR"/>
</dbReference>
<dbReference type="Gene3D" id="3.40.430.10">
    <property type="entry name" value="Dihydrofolate Reductase, subunit A"/>
    <property type="match status" value="1"/>
</dbReference>
<dbReference type="Pfam" id="PF01872">
    <property type="entry name" value="RibD_C"/>
    <property type="match status" value="1"/>
</dbReference>
<evidence type="ECO:0000313" key="5">
    <source>
        <dbReference type="EMBL" id="TXN32127.1"/>
    </source>
</evidence>
<reference evidence="5 6" key="1">
    <citation type="submission" date="2019-08" db="EMBL/GenBank/DDBJ databases">
        <title>Bacterial whole genome sequence for Glaciihabitans sp. CHu50b-6-2.</title>
        <authorList>
            <person name="Jin L."/>
        </authorList>
    </citation>
    <scope>NUCLEOTIDE SEQUENCE [LARGE SCALE GENOMIC DNA]</scope>
    <source>
        <strain evidence="5 6">CHu50b-6-2</strain>
    </source>
</reference>
<evidence type="ECO:0000256" key="3">
    <source>
        <dbReference type="ARBA" id="ARBA00023002"/>
    </source>
</evidence>
<dbReference type="PANTHER" id="PTHR38011:SF7">
    <property type="entry name" value="2,5-DIAMINO-6-RIBOSYLAMINO-4(3H)-PYRIMIDINONE 5'-PHOSPHATE REDUCTASE"/>
    <property type="match status" value="1"/>
</dbReference>
<sequence length="240" mass="25169">MILTRVFPGPGEPIDTDAEDARARLAGLYEPGADRWLRLNLVASVDGSAAGADGTSESLSNRADRKILGVIRRHSQVVLVGAASVRAEGYQLPRTVPLAVLTGSGDLTGHRLEPELAPDRLIVLCPASAEPAVHESLGGIAARIVTIPDLDGRLAATSVVGSLAALGFNRIVCEGGPTLAAQLLDAGLVDELCLSTSPRIGAGRLRLLGDRPIEERPLELRQLLVDDGGGLYARWLLRGS</sequence>
<keyword evidence="2" id="KW-0521">NADP</keyword>
<keyword evidence="6" id="KW-1185">Reference proteome</keyword>
<dbReference type="AlphaFoldDB" id="A0A5C8UX01"/>
<comment type="pathway">
    <text evidence="1">Cofactor biosynthesis; riboflavin biosynthesis.</text>
</comment>
<dbReference type="PANTHER" id="PTHR38011">
    <property type="entry name" value="DIHYDROFOLATE REDUCTASE FAMILY PROTEIN (AFU_ORTHOLOGUE AFUA_8G06820)"/>
    <property type="match status" value="1"/>
</dbReference>
<comment type="caution">
    <text evidence="5">The sequence shown here is derived from an EMBL/GenBank/DDBJ whole genome shotgun (WGS) entry which is preliminary data.</text>
</comment>
<dbReference type="Proteomes" id="UP000321379">
    <property type="component" value="Unassembled WGS sequence"/>
</dbReference>
<proteinExistence type="predicted"/>
<gene>
    <name evidence="5" type="ORF">FVP33_04245</name>
</gene>
<accession>A0A5C8UX01</accession>
<dbReference type="GO" id="GO:0009231">
    <property type="term" value="P:riboflavin biosynthetic process"/>
    <property type="evidence" value="ECO:0007669"/>
    <property type="project" value="InterPro"/>
</dbReference>
<dbReference type="RefSeq" id="WP_147782378.1">
    <property type="nucleotide sequence ID" value="NZ_VRMG01000004.1"/>
</dbReference>
<evidence type="ECO:0000259" key="4">
    <source>
        <dbReference type="Pfam" id="PF01872"/>
    </source>
</evidence>
<protein>
    <submittedName>
        <fullName evidence="5">Pyrimidine reductase</fullName>
    </submittedName>
</protein>
<evidence type="ECO:0000313" key="6">
    <source>
        <dbReference type="Proteomes" id="UP000321379"/>
    </source>
</evidence>
<keyword evidence="3" id="KW-0560">Oxidoreductase</keyword>
<dbReference type="SUPFAM" id="SSF53597">
    <property type="entry name" value="Dihydrofolate reductase-like"/>
    <property type="match status" value="1"/>
</dbReference>